<dbReference type="PANTHER" id="PTHR30027:SF3">
    <property type="entry name" value="16S RRNA (URACIL(1498)-N(3))-METHYLTRANSFERASE"/>
    <property type="match status" value="1"/>
</dbReference>
<name>A0ABT2WBB2_9BACI</name>
<reference evidence="15 16" key="1">
    <citation type="submission" date="2022-10" db="EMBL/GenBank/DDBJ databases">
        <title>Description of Fervidibacillus gen. nov. in the family Fervidibacillaceae fam. nov. with two species, Fervidibacillus albus sp. nov., and Fervidibacillus halotolerans sp. nov., isolated from tidal flat sediments.</title>
        <authorList>
            <person name="Kwon K.K."/>
            <person name="Yang S.-H."/>
        </authorList>
    </citation>
    <scope>NUCLEOTIDE SEQUENCE [LARGE SCALE GENOMIC DNA]</scope>
    <source>
        <strain evidence="15 16">DSM 23332</strain>
    </source>
</reference>
<dbReference type="GO" id="GO:0032259">
    <property type="term" value="P:methylation"/>
    <property type="evidence" value="ECO:0007669"/>
    <property type="project" value="UniProtKB-KW"/>
</dbReference>
<dbReference type="PIRSF" id="PIRSF015601">
    <property type="entry name" value="MTase_slr0722"/>
    <property type="match status" value="1"/>
</dbReference>
<dbReference type="InterPro" id="IPR015947">
    <property type="entry name" value="PUA-like_sf"/>
</dbReference>
<dbReference type="InterPro" id="IPR006700">
    <property type="entry name" value="RsmE"/>
</dbReference>
<comment type="catalytic activity">
    <reaction evidence="11 12">
        <text>uridine(1498) in 16S rRNA + S-adenosyl-L-methionine = N(3)-methyluridine(1498) in 16S rRNA + S-adenosyl-L-homocysteine + H(+)</text>
        <dbReference type="Rhea" id="RHEA:42920"/>
        <dbReference type="Rhea" id="RHEA-COMP:10283"/>
        <dbReference type="Rhea" id="RHEA-COMP:10284"/>
        <dbReference type="ChEBI" id="CHEBI:15378"/>
        <dbReference type="ChEBI" id="CHEBI:57856"/>
        <dbReference type="ChEBI" id="CHEBI:59789"/>
        <dbReference type="ChEBI" id="CHEBI:65315"/>
        <dbReference type="ChEBI" id="CHEBI:74502"/>
        <dbReference type="EC" id="2.1.1.193"/>
    </reaction>
</comment>
<comment type="function">
    <text evidence="10 12">Specifically methylates the N3 position of the uracil ring of uridine 1498 (m3U1498) in 16S rRNA. Acts on the fully assembled 30S ribosomal subunit.</text>
</comment>
<dbReference type="InterPro" id="IPR029026">
    <property type="entry name" value="tRNA_m1G_MTases_N"/>
</dbReference>
<keyword evidence="8 12" id="KW-0808">Transferase</keyword>
<comment type="caution">
    <text evidence="15">The sequence shown here is derived from an EMBL/GenBank/DDBJ whole genome shotgun (WGS) entry which is preliminary data.</text>
</comment>
<comment type="similarity">
    <text evidence="2 12">Belongs to the RNA methyltransferase RsmE family.</text>
</comment>
<dbReference type="GO" id="GO:0008168">
    <property type="term" value="F:methyltransferase activity"/>
    <property type="evidence" value="ECO:0007669"/>
    <property type="project" value="UniProtKB-KW"/>
</dbReference>
<evidence type="ECO:0000256" key="11">
    <source>
        <dbReference type="ARBA" id="ARBA00047944"/>
    </source>
</evidence>
<evidence type="ECO:0000256" key="1">
    <source>
        <dbReference type="ARBA" id="ARBA00004496"/>
    </source>
</evidence>
<keyword evidence="6 12" id="KW-0698">rRNA processing</keyword>
<evidence type="ECO:0000256" key="10">
    <source>
        <dbReference type="ARBA" id="ARBA00025699"/>
    </source>
</evidence>
<evidence type="ECO:0000256" key="9">
    <source>
        <dbReference type="ARBA" id="ARBA00022691"/>
    </source>
</evidence>
<dbReference type="NCBIfam" id="NF008692">
    <property type="entry name" value="PRK11713.1-5"/>
    <property type="match status" value="1"/>
</dbReference>
<keyword evidence="5 12" id="KW-0963">Cytoplasm</keyword>
<feature type="domain" description="Ribosomal RNA small subunit methyltransferase E methyltransferase" evidence="13">
    <location>
        <begin position="73"/>
        <end position="242"/>
    </location>
</feature>
<dbReference type="CDD" id="cd18084">
    <property type="entry name" value="RsmE-like"/>
    <property type="match status" value="1"/>
</dbReference>
<dbReference type="EMBL" id="JAOUSE010000001">
    <property type="protein sequence ID" value="MCU9592963.1"/>
    <property type="molecule type" value="Genomic_DNA"/>
</dbReference>
<dbReference type="SUPFAM" id="SSF75217">
    <property type="entry name" value="alpha/beta knot"/>
    <property type="match status" value="1"/>
</dbReference>
<dbReference type="NCBIfam" id="NF008691">
    <property type="entry name" value="PRK11713.1-4"/>
    <property type="match status" value="1"/>
</dbReference>
<evidence type="ECO:0000256" key="12">
    <source>
        <dbReference type="PIRNR" id="PIRNR015601"/>
    </source>
</evidence>
<evidence type="ECO:0000256" key="4">
    <source>
        <dbReference type="ARBA" id="ARBA00013673"/>
    </source>
</evidence>
<dbReference type="NCBIfam" id="TIGR00046">
    <property type="entry name" value="RsmE family RNA methyltransferase"/>
    <property type="match status" value="1"/>
</dbReference>
<dbReference type="Gene3D" id="2.40.240.20">
    <property type="entry name" value="Hypothetical PUA domain-like, domain 1"/>
    <property type="match status" value="1"/>
</dbReference>
<evidence type="ECO:0000256" key="8">
    <source>
        <dbReference type="ARBA" id="ARBA00022679"/>
    </source>
</evidence>
<evidence type="ECO:0000256" key="5">
    <source>
        <dbReference type="ARBA" id="ARBA00022490"/>
    </source>
</evidence>
<dbReference type="InterPro" id="IPR046887">
    <property type="entry name" value="RsmE_PUA-like"/>
</dbReference>
<evidence type="ECO:0000259" key="14">
    <source>
        <dbReference type="Pfam" id="PF20260"/>
    </source>
</evidence>
<evidence type="ECO:0000256" key="2">
    <source>
        <dbReference type="ARBA" id="ARBA00005528"/>
    </source>
</evidence>
<evidence type="ECO:0000256" key="6">
    <source>
        <dbReference type="ARBA" id="ARBA00022552"/>
    </source>
</evidence>
<keyword evidence="16" id="KW-1185">Reference proteome</keyword>
<accession>A0ABT2WBB2</accession>
<organism evidence="15 16">
    <name type="scientific">Pallidibacillus thermolactis</name>
    <dbReference type="NCBI Taxonomy" id="251051"/>
    <lineage>
        <taxon>Bacteria</taxon>
        <taxon>Bacillati</taxon>
        <taxon>Bacillota</taxon>
        <taxon>Bacilli</taxon>
        <taxon>Bacillales</taxon>
        <taxon>Bacillaceae</taxon>
        <taxon>Pallidibacillus</taxon>
    </lineage>
</organism>
<dbReference type="InterPro" id="IPR046886">
    <property type="entry name" value="RsmE_MTase_dom"/>
</dbReference>
<dbReference type="InterPro" id="IPR029028">
    <property type="entry name" value="Alpha/beta_knot_MTases"/>
</dbReference>
<dbReference type="SUPFAM" id="SSF88697">
    <property type="entry name" value="PUA domain-like"/>
    <property type="match status" value="1"/>
</dbReference>
<evidence type="ECO:0000256" key="3">
    <source>
        <dbReference type="ARBA" id="ARBA00012328"/>
    </source>
</evidence>
<gene>
    <name evidence="15" type="ORF">OEV82_00665</name>
</gene>
<feature type="domain" description="Ribosomal RNA small subunit methyltransferase E PUA-like" evidence="14">
    <location>
        <begin position="20"/>
        <end position="64"/>
    </location>
</feature>
<comment type="subcellular location">
    <subcellularLocation>
        <location evidence="1 12">Cytoplasm</location>
    </subcellularLocation>
</comment>
<evidence type="ECO:0000256" key="7">
    <source>
        <dbReference type="ARBA" id="ARBA00022603"/>
    </source>
</evidence>
<dbReference type="EC" id="2.1.1.193" evidence="3 12"/>
<proteinExistence type="inferred from homology"/>
<dbReference type="Gene3D" id="3.40.1280.10">
    <property type="match status" value="1"/>
</dbReference>
<keyword evidence="7 12" id="KW-0489">Methyltransferase</keyword>
<evidence type="ECO:0000313" key="15">
    <source>
        <dbReference type="EMBL" id="MCU9592963.1"/>
    </source>
</evidence>
<keyword evidence="9 12" id="KW-0949">S-adenosyl-L-methionine</keyword>
<evidence type="ECO:0000313" key="16">
    <source>
        <dbReference type="Proteomes" id="UP001208656"/>
    </source>
</evidence>
<protein>
    <recommendedName>
        <fullName evidence="4 12">Ribosomal RNA small subunit methyltransferase E</fullName>
        <ecNumber evidence="3 12">2.1.1.193</ecNumber>
    </recommendedName>
</protein>
<dbReference type="Pfam" id="PF20260">
    <property type="entry name" value="PUA_4"/>
    <property type="match status" value="1"/>
</dbReference>
<dbReference type="PANTHER" id="PTHR30027">
    <property type="entry name" value="RIBOSOMAL RNA SMALL SUBUNIT METHYLTRANSFERASE E"/>
    <property type="match status" value="1"/>
</dbReference>
<dbReference type="Pfam" id="PF04452">
    <property type="entry name" value="Methyltrans_RNA"/>
    <property type="match status" value="1"/>
</dbReference>
<sequence>MQRYFLTNNQLVNNKVHMLGEDYHHIVRVMRMTPGEKFSVVNSDGKVLICEILEIHPEYVEALVLTEKEENRELPIRVCIGSGLLKGDKFDIVIQKGTELGAGSFLPFSSDRVVVKFDRKKKEKRVERWQKIAKEAAEQSERNIIPTVEIPCTFNEMIQFSETFDKKLVAYEAKGRANDTKDFPNVLKNLNSGDSLFILFGPEGGFSNEEIHTLLENGFETCSLGPRILRAETAPLYALASISFYFELLR</sequence>
<dbReference type="Proteomes" id="UP001208656">
    <property type="component" value="Unassembled WGS sequence"/>
</dbReference>
<evidence type="ECO:0000259" key="13">
    <source>
        <dbReference type="Pfam" id="PF04452"/>
    </source>
</evidence>
<dbReference type="RefSeq" id="WP_263060680.1">
    <property type="nucleotide sequence ID" value="NZ_JAOUSE010000001.1"/>
</dbReference>